<proteinExistence type="predicted"/>
<feature type="domain" description="Carboxymuconolactone decarboxylase-like" evidence="1">
    <location>
        <begin position="116"/>
        <end position="169"/>
    </location>
</feature>
<dbReference type="Pfam" id="PF02627">
    <property type="entry name" value="CMD"/>
    <property type="match status" value="2"/>
</dbReference>
<name>A0A370DIZ3_9GAMM</name>
<gene>
    <name evidence="2" type="ORF">DIZ80_07275</name>
</gene>
<dbReference type="GO" id="GO:0051920">
    <property type="term" value="F:peroxiredoxin activity"/>
    <property type="evidence" value="ECO:0007669"/>
    <property type="project" value="InterPro"/>
</dbReference>
<evidence type="ECO:0000259" key="1">
    <source>
        <dbReference type="Pfam" id="PF02627"/>
    </source>
</evidence>
<dbReference type="Proteomes" id="UP000254266">
    <property type="component" value="Unassembled WGS sequence"/>
</dbReference>
<dbReference type="SUPFAM" id="SSF69118">
    <property type="entry name" value="AhpD-like"/>
    <property type="match status" value="2"/>
</dbReference>
<dbReference type="InterPro" id="IPR003779">
    <property type="entry name" value="CMD-like"/>
</dbReference>
<organism evidence="2 3">
    <name type="scientific">endosymbiont of Galathealinum brachiosum</name>
    <dbReference type="NCBI Taxonomy" id="2200906"/>
    <lineage>
        <taxon>Bacteria</taxon>
        <taxon>Pseudomonadati</taxon>
        <taxon>Pseudomonadota</taxon>
        <taxon>Gammaproteobacteria</taxon>
        <taxon>sulfur-oxidizing symbionts</taxon>
    </lineage>
</organism>
<dbReference type="Gene3D" id="1.20.1290.10">
    <property type="entry name" value="AhpD-like"/>
    <property type="match status" value="2"/>
</dbReference>
<dbReference type="AlphaFoldDB" id="A0A370DIZ3"/>
<evidence type="ECO:0000313" key="3">
    <source>
        <dbReference type="Proteomes" id="UP000254266"/>
    </source>
</evidence>
<dbReference type="InterPro" id="IPR029032">
    <property type="entry name" value="AhpD-like"/>
</dbReference>
<accession>A0A370DIZ3</accession>
<keyword evidence="3" id="KW-1185">Reference proteome</keyword>
<sequence>MTDTSAQFMRKASNYGLQEYLEIMGELSQISTKKGLLSRLQKELITYGLALYKNCQRCISIHEREADNLKATDFEFNQVKKIILFMNASPHGDSVLWDNWEYNWRDYSHSKIKERQQLREMVALAVAIVMQHERQIYLHLTTALDSGITIEEIFEIVPLAMLMDGAPTLSQIPTLLTYYDEYQKNNANV</sequence>
<reference evidence="2 3" key="1">
    <citation type="journal article" date="2018" name="ISME J.">
        <title>Endosymbiont genomes yield clues of tubeworm success.</title>
        <authorList>
            <person name="Li Y."/>
            <person name="Liles M.R."/>
            <person name="Halanych K.M."/>
        </authorList>
    </citation>
    <scope>NUCLEOTIDE SEQUENCE [LARGE SCALE GENOMIC DNA]</scope>
    <source>
        <strain evidence="2">A1464</strain>
    </source>
</reference>
<dbReference type="EMBL" id="QFXC01000008">
    <property type="protein sequence ID" value="RDH84126.1"/>
    <property type="molecule type" value="Genomic_DNA"/>
</dbReference>
<evidence type="ECO:0000313" key="2">
    <source>
        <dbReference type="EMBL" id="RDH84126.1"/>
    </source>
</evidence>
<dbReference type="PANTHER" id="PTHR33930">
    <property type="entry name" value="ALKYL HYDROPEROXIDE REDUCTASE AHPD"/>
    <property type="match status" value="1"/>
</dbReference>
<protein>
    <submittedName>
        <fullName evidence="2">Alkylhydroperoxidase</fullName>
    </submittedName>
</protein>
<comment type="caution">
    <text evidence="2">The sequence shown here is derived from an EMBL/GenBank/DDBJ whole genome shotgun (WGS) entry which is preliminary data.</text>
</comment>
<feature type="domain" description="Carboxymuconolactone decarboxylase-like" evidence="1">
    <location>
        <begin position="19"/>
        <end position="90"/>
    </location>
</feature>
<dbReference type="PANTHER" id="PTHR33930:SF2">
    <property type="entry name" value="BLR3452 PROTEIN"/>
    <property type="match status" value="1"/>
</dbReference>